<feature type="binding site" evidence="8">
    <location>
        <position position="75"/>
    </location>
    <ligand>
        <name>Zn(2+)</name>
        <dbReference type="ChEBI" id="CHEBI:29105"/>
    </ligand>
</feature>
<dbReference type="SUPFAM" id="SSF57667">
    <property type="entry name" value="beta-beta-alpha zinc fingers"/>
    <property type="match status" value="4"/>
</dbReference>
<feature type="domain" description="C2H2-type" evidence="10">
    <location>
        <begin position="371"/>
        <end position="398"/>
    </location>
</feature>
<gene>
    <name evidence="12" type="ORF">CEUTPL_LOCUS11007</name>
</gene>
<feature type="region of interest" description="Disordered" evidence="9">
    <location>
        <begin position="224"/>
        <end position="246"/>
    </location>
</feature>
<dbReference type="Proteomes" id="UP001152799">
    <property type="component" value="Chromosome 6"/>
</dbReference>
<dbReference type="GO" id="GO:0032502">
    <property type="term" value="P:developmental process"/>
    <property type="evidence" value="ECO:0007669"/>
    <property type="project" value="UniProtKB-ARBA"/>
</dbReference>
<keyword evidence="3" id="KW-0677">Repeat</keyword>
<dbReference type="OrthoDB" id="8113227at2759"/>
<dbReference type="SUPFAM" id="SSF57716">
    <property type="entry name" value="Glucocorticoid receptor-like (DNA-binding domain)"/>
    <property type="match status" value="1"/>
</dbReference>
<evidence type="ECO:0000256" key="6">
    <source>
        <dbReference type="ARBA" id="ARBA00023242"/>
    </source>
</evidence>
<keyword evidence="13" id="KW-1185">Reference proteome</keyword>
<evidence type="ECO:0000256" key="2">
    <source>
        <dbReference type="ARBA" id="ARBA00022723"/>
    </source>
</evidence>
<dbReference type="FunFam" id="3.30.160.60:FF:000202">
    <property type="entry name" value="Zinc finger protein 574"/>
    <property type="match status" value="1"/>
</dbReference>
<comment type="subcellular location">
    <subcellularLocation>
        <location evidence="1">Nucleus</location>
    </subcellularLocation>
</comment>
<feature type="domain" description="C2H2-type" evidence="10">
    <location>
        <begin position="398"/>
        <end position="425"/>
    </location>
</feature>
<dbReference type="SMART" id="SM00355">
    <property type="entry name" value="ZnF_C2H2"/>
    <property type="match status" value="8"/>
</dbReference>
<feature type="domain" description="C2H2-type" evidence="10">
    <location>
        <begin position="483"/>
        <end position="510"/>
    </location>
</feature>
<feature type="domain" description="ZAD" evidence="11">
    <location>
        <begin position="19"/>
        <end position="99"/>
    </location>
</feature>
<dbReference type="Pfam" id="PF00096">
    <property type="entry name" value="zf-C2H2"/>
    <property type="match status" value="3"/>
</dbReference>
<reference evidence="12" key="1">
    <citation type="submission" date="2022-01" db="EMBL/GenBank/DDBJ databases">
        <authorList>
            <person name="King R."/>
        </authorList>
    </citation>
    <scope>NUCLEOTIDE SEQUENCE</scope>
</reference>
<evidence type="ECO:0000256" key="4">
    <source>
        <dbReference type="ARBA" id="ARBA00022771"/>
    </source>
</evidence>
<evidence type="ECO:0000256" key="1">
    <source>
        <dbReference type="ARBA" id="ARBA00004123"/>
    </source>
</evidence>
<feature type="domain" description="C2H2-type" evidence="10">
    <location>
        <begin position="455"/>
        <end position="482"/>
    </location>
</feature>
<feature type="compositionally biased region" description="Acidic residues" evidence="9">
    <location>
        <begin position="224"/>
        <end position="235"/>
    </location>
</feature>
<dbReference type="GO" id="GO:0008270">
    <property type="term" value="F:zinc ion binding"/>
    <property type="evidence" value="ECO:0007669"/>
    <property type="project" value="UniProtKB-UniRule"/>
</dbReference>
<keyword evidence="5 8" id="KW-0862">Zinc</keyword>
<protein>
    <submittedName>
        <fullName evidence="12">Uncharacterized protein</fullName>
    </submittedName>
</protein>
<feature type="binding site" evidence="8">
    <location>
        <position position="21"/>
    </location>
    <ligand>
        <name>Zn(2+)</name>
        <dbReference type="ChEBI" id="CHEBI:29105"/>
    </ligand>
</feature>
<dbReference type="PANTHER" id="PTHR24408:SF58">
    <property type="entry name" value="TRANSCRIPTION FACTOR (TFIIIA), PUTATIVE (AFU_ORTHOLOGUE AFUA_1G05150)-RELATED"/>
    <property type="match status" value="1"/>
</dbReference>
<organism evidence="12 13">
    <name type="scientific">Ceutorhynchus assimilis</name>
    <name type="common">cabbage seed weevil</name>
    <dbReference type="NCBI Taxonomy" id="467358"/>
    <lineage>
        <taxon>Eukaryota</taxon>
        <taxon>Metazoa</taxon>
        <taxon>Ecdysozoa</taxon>
        <taxon>Arthropoda</taxon>
        <taxon>Hexapoda</taxon>
        <taxon>Insecta</taxon>
        <taxon>Pterygota</taxon>
        <taxon>Neoptera</taxon>
        <taxon>Endopterygota</taxon>
        <taxon>Coleoptera</taxon>
        <taxon>Polyphaga</taxon>
        <taxon>Cucujiformia</taxon>
        <taxon>Curculionidae</taxon>
        <taxon>Ceutorhynchinae</taxon>
        <taxon>Ceutorhynchus</taxon>
    </lineage>
</organism>
<dbReference type="GO" id="GO:0005634">
    <property type="term" value="C:nucleus"/>
    <property type="evidence" value="ECO:0007669"/>
    <property type="project" value="UniProtKB-SubCell"/>
</dbReference>
<evidence type="ECO:0000256" key="3">
    <source>
        <dbReference type="ARBA" id="ARBA00022737"/>
    </source>
</evidence>
<keyword evidence="2 8" id="KW-0479">Metal-binding</keyword>
<dbReference type="PROSITE" id="PS50157">
    <property type="entry name" value="ZINC_FINGER_C2H2_2"/>
    <property type="match status" value="7"/>
</dbReference>
<dbReference type="PROSITE" id="PS51915">
    <property type="entry name" value="ZAD"/>
    <property type="match status" value="1"/>
</dbReference>
<feature type="domain" description="C2H2-type" evidence="10">
    <location>
        <begin position="427"/>
        <end position="454"/>
    </location>
</feature>
<feature type="binding site" evidence="8">
    <location>
        <position position="72"/>
    </location>
    <ligand>
        <name>Zn(2+)</name>
        <dbReference type="ChEBI" id="CHEBI:29105"/>
    </ligand>
</feature>
<dbReference type="EMBL" id="OU892282">
    <property type="protein sequence ID" value="CAG9770555.1"/>
    <property type="molecule type" value="Genomic_DNA"/>
</dbReference>
<feature type="binding site" evidence="8">
    <location>
        <position position="24"/>
    </location>
    <ligand>
        <name>Zn(2+)</name>
        <dbReference type="ChEBI" id="CHEBI:29105"/>
    </ligand>
</feature>
<sequence length="637" mass="73458">MSPPATRYKRKYDYLCTQTQCRICLSHCLKTGSSLGAPLDEIQNPEIQVVEALELLANETVPRGANYPDTVCRMCFGFLKIAYDLIAQFKKSKEILSGQLNKAVEQFVIDIEPKGNISKQPKESEEEFSDDIIVNNELVEEAPIRTNKDVKAPVELFVGTQKFDIKELCVIESEEEDDLFTFDGFLQNLGTTITATFVEKGYHKPKLQVEAPSLVIEKIIQEEIPDEPDNDDENHDDIPSDPPPDPRADLIFKLEKSLDPKYEDETIFMNEPNMKAFDSLVLSNENEKSAIRSALKLNFKCPYCLKPISTLARAKKHSRKCNKNTQDVHCYVCDVSYNNRIQLLTHIKESHMNEIKYFDDAPNYLPSEKDYKCHICDEIFENRKKLIYHIKKHSGRNYGCDKCDKKFFTQDNATKHAKTHNKDQTAVICQICGKGFHYKTALYYHLKIHAGERNLQCSYCPKRYYTTNSLKRHELAHTGERPYSCEFCDKKFRSVGETKKHQLAHTGERPHKCKYCGSGFTSKYNLKLHMHSHQGKYECSYCHKGFVDSDILKFHLQKSHRGELERLKIEEAQADDIEDSDYYPKESAEVAEEVPIEDSDYYATDLVAEEVPIEYSEQLFEGEYEGNEAVVVENIYN</sequence>
<dbReference type="PANTHER" id="PTHR24408">
    <property type="entry name" value="ZINC FINGER PROTEIN"/>
    <property type="match status" value="1"/>
</dbReference>
<evidence type="ECO:0000256" key="5">
    <source>
        <dbReference type="ARBA" id="ARBA00022833"/>
    </source>
</evidence>
<evidence type="ECO:0000259" key="11">
    <source>
        <dbReference type="PROSITE" id="PS51915"/>
    </source>
</evidence>
<dbReference type="Gene3D" id="3.30.160.60">
    <property type="entry name" value="Classic Zinc Finger"/>
    <property type="match status" value="7"/>
</dbReference>
<evidence type="ECO:0000256" key="7">
    <source>
        <dbReference type="PROSITE-ProRule" id="PRU00042"/>
    </source>
</evidence>
<dbReference type="FunFam" id="3.30.160.60:FF:000870">
    <property type="entry name" value="zinc finger protein 197 isoform X1"/>
    <property type="match status" value="1"/>
</dbReference>
<keyword evidence="6" id="KW-0539">Nucleus</keyword>
<accession>A0A9N9MZ72</accession>
<keyword evidence="4 7" id="KW-0863">Zinc-finger</keyword>
<feature type="domain" description="C2H2-type" evidence="10">
    <location>
        <begin position="511"/>
        <end position="538"/>
    </location>
</feature>
<dbReference type="GO" id="GO:0043565">
    <property type="term" value="F:sequence-specific DNA binding"/>
    <property type="evidence" value="ECO:0007669"/>
    <property type="project" value="TreeGrafter"/>
</dbReference>
<dbReference type="InterPro" id="IPR012934">
    <property type="entry name" value="Znf_AD"/>
</dbReference>
<evidence type="ECO:0000259" key="10">
    <source>
        <dbReference type="PROSITE" id="PS50157"/>
    </source>
</evidence>
<dbReference type="AlphaFoldDB" id="A0A9N9MZ72"/>
<name>A0A9N9MZ72_9CUCU</name>
<evidence type="ECO:0000256" key="8">
    <source>
        <dbReference type="PROSITE-ProRule" id="PRU01263"/>
    </source>
</evidence>
<dbReference type="InterPro" id="IPR013087">
    <property type="entry name" value="Znf_C2H2_type"/>
</dbReference>
<evidence type="ECO:0000256" key="9">
    <source>
        <dbReference type="SAM" id="MobiDB-lite"/>
    </source>
</evidence>
<feature type="domain" description="C2H2-type" evidence="10">
    <location>
        <begin position="537"/>
        <end position="565"/>
    </location>
</feature>
<dbReference type="GO" id="GO:0000981">
    <property type="term" value="F:DNA-binding transcription factor activity, RNA polymerase II-specific"/>
    <property type="evidence" value="ECO:0007669"/>
    <property type="project" value="TreeGrafter"/>
</dbReference>
<dbReference type="InterPro" id="IPR036236">
    <property type="entry name" value="Znf_C2H2_sf"/>
</dbReference>
<dbReference type="SMART" id="SM00868">
    <property type="entry name" value="zf-AD"/>
    <property type="match status" value="1"/>
</dbReference>
<proteinExistence type="predicted"/>
<evidence type="ECO:0000313" key="13">
    <source>
        <dbReference type="Proteomes" id="UP001152799"/>
    </source>
</evidence>
<evidence type="ECO:0000313" key="12">
    <source>
        <dbReference type="EMBL" id="CAG9770555.1"/>
    </source>
</evidence>
<dbReference type="PROSITE" id="PS00028">
    <property type="entry name" value="ZINC_FINGER_C2H2_1"/>
    <property type="match status" value="8"/>
</dbReference>